<dbReference type="EMBL" id="JADBGQ010000008">
    <property type="protein sequence ID" value="KAG5382393.1"/>
    <property type="molecule type" value="Genomic_DNA"/>
</dbReference>
<keyword evidence="4" id="KW-1185">Reference proteome</keyword>
<dbReference type="SUPFAM" id="SSF56112">
    <property type="entry name" value="Protein kinase-like (PK-like)"/>
    <property type="match status" value="1"/>
</dbReference>
<sequence>MKHSRAAQRGSNDRPKPVTEASQAPKGAQTFDLSRLGNAFTYEQLLKATEEFNDANLIKRGHSGSLFRAGHKRLVPFLGHCLENENQKVLVYKYMRNGDLASALFRKSNNECDGLKSWDWITRLKIALVAAEALRD</sequence>
<feature type="region of interest" description="Disordered" evidence="2">
    <location>
        <begin position="1"/>
        <end position="29"/>
    </location>
</feature>
<comment type="caution">
    <text evidence="3">The sequence shown here is derived from an EMBL/GenBank/DDBJ whole genome shotgun (WGS) entry which is preliminary data.</text>
</comment>
<evidence type="ECO:0008006" key="5">
    <source>
        <dbReference type="Google" id="ProtNLM"/>
    </source>
</evidence>
<name>A0ABQ7LAC8_BRACM</name>
<gene>
    <name evidence="3" type="primary">A09g501680.1_BraROA</name>
    <name evidence="3" type="ORF">IGI04_033863</name>
</gene>
<reference evidence="3 4" key="1">
    <citation type="submission" date="2021-03" db="EMBL/GenBank/DDBJ databases">
        <authorList>
            <person name="King G.J."/>
            <person name="Bancroft I."/>
            <person name="Baten A."/>
            <person name="Bloomfield J."/>
            <person name="Borpatragohain P."/>
            <person name="He Z."/>
            <person name="Irish N."/>
            <person name="Irwin J."/>
            <person name="Liu K."/>
            <person name="Mauleon R.P."/>
            <person name="Moore J."/>
            <person name="Morris R."/>
            <person name="Ostergaard L."/>
            <person name="Wang B."/>
            <person name="Wells R."/>
        </authorList>
    </citation>
    <scope>NUCLEOTIDE SEQUENCE [LARGE SCALE GENOMIC DNA]</scope>
    <source>
        <strain evidence="3">R-o-18</strain>
        <tissue evidence="3">Leaf</tissue>
    </source>
</reference>
<dbReference type="PANTHER" id="PTHR48006:SF50">
    <property type="entry name" value="OS03G0724300 PROTEIN"/>
    <property type="match status" value="1"/>
</dbReference>
<comment type="subcellular location">
    <subcellularLocation>
        <location evidence="1">Membrane</location>
        <topology evidence="1">Single-pass type I membrane protein</topology>
    </subcellularLocation>
</comment>
<dbReference type="PANTHER" id="PTHR48006">
    <property type="entry name" value="LEUCINE-RICH REPEAT-CONTAINING PROTEIN DDB_G0281931-RELATED"/>
    <property type="match status" value="1"/>
</dbReference>
<accession>A0ABQ7LAC8</accession>
<dbReference type="InterPro" id="IPR051824">
    <property type="entry name" value="LRR_Rcpt-Like_S/T_Kinase"/>
</dbReference>
<dbReference type="Gene3D" id="1.10.510.10">
    <property type="entry name" value="Transferase(Phosphotransferase) domain 1"/>
    <property type="match status" value="1"/>
</dbReference>
<organism evidence="3 4">
    <name type="scientific">Brassica rapa subsp. trilocularis</name>
    <dbReference type="NCBI Taxonomy" id="1813537"/>
    <lineage>
        <taxon>Eukaryota</taxon>
        <taxon>Viridiplantae</taxon>
        <taxon>Streptophyta</taxon>
        <taxon>Embryophyta</taxon>
        <taxon>Tracheophyta</taxon>
        <taxon>Spermatophyta</taxon>
        <taxon>Magnoliopsida</taxon>
        <taxon>eudicotyledons</taxon>
        <taxon>Gunneridae</taxon>
        <taxon>Pentapetalae</taxon>
        <taxon>rosids</taxon>
        <taxon>malvids</taxon>
        <taxon>Brassicales</taxon>
        <taxon>Brassicaceae</taxon>
        <taxon>Brassiceae</taxon>
        <taxon>Brassica</taxon>
    </lineage>
</organism>
<evidence type="ECO:0000256" key="1">
    <source>
        <dbReference type="ARBA" id="ARBA00004479"/>
    </source>
</evidence>
<evidence type="ECO:0000313" key="3">
    <source>
        <dbReference type="EMBL" id="KAG5382393.1"/>
    </source>
</evidence>
<evidence type="ECO:0000256" key="2">
    <source>
        <dbReference type="SAM" id="MobiDB-lite"/>
    </source>
</evidence>
<evidence type="ECO:0000313" key="4">
    <source>
        <dbReference type="Proteomes" id="UP000823674"/>
    </source>
</evidence>
<protein>
    <recommendedName>
        <fullName evidence="5">Serine-threonine/tyrosine-protein kinase catalytic domain-containing protein</fullName>
    </recommendedName>
</protein>
<dbReference type="Proteomes" id="UP000823674">
    <property type="component" value="Chromosome A09"/>
</dbReference>
<dbReference type="InterPro" id="IPR011009">
    <property type="entry name" value="Kinase-like_dom_sf"/>
</dbReference>
<proteinExistence type="predicted"/>